<dbReference type="PANTHER" id="PTHR35274">
    <property type="entry name" value="E6-LIKE PROTEIN"/>
    <property type="match status" value="1"/>
</dbReference>
<evidence type="ECO:0000256" key="1">
    <source>
        <dbReference type="SAM" id="MobiDB-lite"/>
    </source>
</evidence>
<accession>C6TJ93</accession>
<dbReference type="PANTHER" id="PTHR35274:SF2">
    <property type="entry name" value="E6-LIKE PROTEIN"/>
    <property type="match status" value="1"/>
</dbReference>
<reference evidence="3" key="1">
    <citation type="submission" date="2009-08" db="EMBL/GenBank/DDBJ databases">
        <authorList>
            <person name="Cheung F."/>
            <person name="Xiao Y."/>
            <person name="Chan A."/>
            <person name="Moskal W."/>
            <person name="Town C.D."/>
        </authorList>
    </citation>
    <scope>NUCLEOTIDE SEQUENCE</scope>
</reference>
<evidence type="ECO:0000313" key="3">
    <source>
        <dbReference type="EMBL" id="ACU22983.1"/>
    </source>
</evidence>
<feature type="signal peptide" evidence="2">
    <location>
        <begin position="1"/>
        <end position="24"/>
    </location>
</feature>
<feature type="compositionally biased region" description="Polar residues" evidence="1">
    <location>
        <begin position="325"/>
        <end position="359"/>
    </location>
</feature>
<protein>
    <recommendedName>
        <fullName evidence="4">Protein E6</fullName>
    </recommendedName>
</protein>
<dbReference type="KEGG" id="gmx:100811327"/>
<organism evidence="3">
    <name type="scientific">Glycine max</name>
    <name type="common">Soybean</name>
    <name type="synonym">Glycine hispida</name>
    <dbReference type="NCBI Taxonomy" id="3847"/>
    <lineage>
        <taxon>Eukaryota</taxon>
        <taxon>Viridiplantae</taxon>
        <taxon>Streptophyta</taxon>
        <taxon>Embryophyta</taxon>
        <taxon>Tracheophyta</taxon>
        <taxon>Spermatophyta</taxon>
        <taxon>Magnoliopsida</taxon>
        <taxon>eudicotyledons</taxon>
        <taxon>Gunneridae</taxon>
        <taxon>Pentapetalae</taxon>
        <taxon>rosids</taxon>
        <taxon>fabids</taxon>
        <taxon>Fabales</taxon>
        <taxon>Fabaceae</taxon>
        <taxon>Papilionoideae</taxon>
        <taxon>50 kb inversion clade</taxon>
        <taxon>NPAAA clade</taxon>
        <taxon>indigoferoid/millettioid clade</taxon>
        <taxon>Phaseoleae</taxon>
        <taxon>Glycine</taxon>
        <taxon>Glycine subgen. Soja</taxon>
    </lineage>
</organism>
<feature type="chain" id="PRO_5002971389" description="Protein E6" evidence="2">
    <location>
        <begin position="25"/>
        <end position="372"/>
    </location>
</feature>
<feature type="region of interest" description="Disordered" evidence="1">
    <location>
        <begin position="325"/>
        <end position="372"/>
    </location>
</feature>
<dbReference type="GeneID" id="100811327"/>
<dbReference type="RefSeq" id="NP_001304418.2">
    <property type="nucleotide sequence ID" value="NM_001317489.2"/>
</dbReference>
<dbReference type="EMBL" id="BT097737">
    <property type="protein sequence ID" value="ACU22983.1"/>
    <property type="molecule type" value="mRNA"/>
</dbReference>
<dbReference type="InterPro" id="IPR040290">
    <property type="entry name" value="Prot_E6-like"/>
</dbReference>
<sequence length="372" mass="42879">MAPISKLIPFLFLTTLLVSLQVNARDSQFFSKVTPLNNNIKETETPKNEGQVNKPEQQPTFIPETETSYGLYGHETGLHPPTTTTTNAAPYTTTYKPYKTTTAEEDTAKYSNNNNFYSFKKDGYNTNQNELSETTRLTGTSYTNNNNYFYSGKDAFAKQNELSDTKYTEGGYNTENQNSNNNYFYNGKDAFGKQNELSDTKYTEERYNSMENQNNNNNYYNGKDAFGKQNELSDTKYTEEGYNSVENQNNNNNNNKYYYNNDQAANEKYFYNNNNNDDAANNRYYKTKSANSNYNGERQGLSDTRFIEGGKYFYDVKSEKYNHPTQYGGSTRGVNSENWSSNRGYFGNNNVNSMEGYQNQEEFEDDQEDFDP</sequence>
<feature type="compositionally biased region" description="Acidic residues" evidence="1">
    <location>
        <begin position="361"/>
        <end position="372"/>
    </location>
</feature>
<dbReference type="AlphaFoldDB" id="C6TJ93"/>
<name>C6TJ93_SOYBN</name>
<evidence type="ECO:0008006" key="4">
    <source>
        <dbReference type="Google" id="ProtNLM"/>
    </source>
</evidence>
<dbReference type="OrthoDB" id="1306371at2759"/>
<evidence type="ECO:0000256" key="2">
    <source>
        <dbReference type="SAM" id="SignalP"/>
    </source>
</evidence>
<keyword evidence="2" id="KW-0732">Signal</keyword>
<proteinExistence type="evidence at transcript level"/>
<dbReference type="ExpressionAtlas" id="C6TJ93">
    <property type="expression patterns" value="baseline and differential"/>
</dbReference>